<gene>
    <name evidence="1" type="ORF">bsdtw1_03082</name>
</gene>
<keyword evidence="2" id="KW-1185">Reference proteome</keyword>
<evidence type="ECO:0000313" key="2">
    <source>
        <dbReference type="Proteomes" id="UP000580568"/>
    </source>
</evidence>
<sequence>MDKEMKDKFNKLIKMVPYFDDEYWTYFGYGESWGNKCSRCYIKTKSYNSPNIECINCWKFEIWEDNLTSLDDAILFLLEEAEKDHNLSGKVMKNKALTYEEKGKRLGSGISHSIPDSAKPDRYLSGEITSDRVILIYNQSIEERDMRIDRILLGLKERGIYKKDSFPYRRGCIEPHEKLFGPWENWFDMNKDYR</sequence>
<name>A0A6V8SJ38_9CLOT</name>
<dbReference type="RefSeq" id="WP_183278363.1">
    <property type="nucleotide sequence ID" value="NZ_BLZR01000001.1"/>
</dbReference>
<evidence type="ECO:0000313" key="1">
    <source>
        <dbReference type="EMBL" id="GFP76970.1"/>
    </source>
</evidence>
<reference evidence="1 2" key="1">
    <citation type="submission" date="2020-07" db="EMBL/GenBank/DDBJ databases">
        <title>A new beta-1,3-glucan-decomposing anaerobic bacterium isolated from anoxic soil subjected to biological soil disinfestation.</title>
        <authorList>
            <person name="Ueki A."/>
            <person name="Tonouchi A."/>
        </authorList>
    </citation>
    <scope>NUCLEOTIDE SEQUENCE [LARGE SCALE GENOMIC DNA]</scope>
    <source>
        <strain evidence="1 2">TW1</strain>
    </source>
</reference>
<proteinExistence type="predicted"/>
<organism evidence="1 2">
    <name type="scientific">Clostridium fungisolvens</name>
    <dbReference type="NCBI Taxonomy" id="1604897"/>
    <lineage>
        <taxon>Bacteria</taxon>
        <taxon>Bacillati</taxon>
        <taxon>Bacillota</taxon>
        <taxon>Clostridia</taxon>
        <taxon>Eubacteriales</taxon>
        <taxon>Clostridiaceae</taxon>
        <taxon>Clostridium</taxon>
    </lineage>
</organism>
<protein>
    <submittedName>
        <fullName evidence="1">Uncharacterized protein</fullName>
    </submittedName>
</protein>
<comment type="caution">
    <text evidence="1">The sequence shown here is derived from an EMBL/GenBank/DDBJ whole genome shotgun (WGS) entry which is preliminary data.</text>
</comment>
<dbReference type="AlphaFoldDB" id="A0A6V8SJ38"/>
<dbReference type="Proteomes" id="UP000580568">
    <property type="component" value="Unassembled WGS sequence"/>
</dbReference>
<accession>A0A6V8SJ38</accession>
<dbReference type="EMBL" id="BLZR01000001">
    <property type="protein sequence ID" value="GFP76970.1"/>
    <property type="molecule type" value="Genomic_DNA"/>
</dbReference>